<gene>
    <name evidence="1" type="ORF">GCM10007147_45530</name>
</gene>
<proteinExistence type="predicted"/>
<protein>
    <submittedName>
        <fullName evidence="1">Uncharacterized protein</fullName>
    </submittedName>
</protein>
<name>A0A919CMJ9_9ACTN</name>
<dbReference type="EMBL" id="BMXL01000048">
    <property type="protein sequence ID" value="GHD37462.1"/>
    <property type="molecule type" value="Genomic_DNA"/>
</dbReference>
<comment type="caution">
    <text evidence="1">The sequence shown here is derived from an EMBL/GenBank/DDBJ whole genome shotgun (WGS) entry which is preliminary data.</text>
</comment>
<keyword evidence="2" id="KW-1185">Reference proteome</keyword>
<dbReference type="Proteomes" id="UP000654947">
    <property type="component" value="Unassembled WGS sequence"/>
</dbReference>
<reference evidence="1 2" key="1">
    <citation type="journal article" date="2014" name="Int. J. Syst. Evol. Microbiol.">
        <title>Complete genome sequence of Corynebacterium casei LMG S-19264T (=DSM 44701T), isolated from a smear-ripened cheese.</title>
        <authorList>
            <consortium name="US DOE Joint Genome Institute (JGI-PGF)"/>
            <person name="Walter F."/>
            <person name="Albersmeier A."/>
            <person name="Kalinowski J."/>
            <person name="Ruckert C."/>
        </authorList>
    </citation>
    <scope>NUCLEOTIDE SEQUENCE [LARGE SCALE GENOMIC DNA]</scope>
    <source>
        <strain evidence="1 2">KCTC 19473</strain>
    </source>
</reference>
<dbReference type="RefSeq" id="WP_160166750.1">
    <property type="nucleotide sequence ID" value="NZ_BMXL01000048.1"/>
</dbReference>
<accession>A0A919CMJ9</accession>
<evidence type="ECO:0000313" key="1">
    <source>
        <dbReference type="EMBL" id="GHD37462.1"/>
    </source>
</evidence>
<sequence length="56" mass="6019">MTDGPASERPEGPVLPAHQLVALALTRPLDRGSDDAVARVQRVLLEALHADDTTFQ</sequence>
<dbReference type="AlphaFoldDB" id="A0A919CMJ9"/>
<organism evidence="1 2">
    <name type="scientific">Nocardiopsis kunsanensis</name>
    <dbReference type="NCBI Taxonomy" id="141693"/>
    <lineage>
        <taxon>Bacteria</taxon>
        <taxon>Bacillati</taxon>
        <taxon>Actinomycetota</taxon>
        <taxon>Actinomycetes</taxon>
        <taxon>Streptosporangiales</taxon>
        <taxon>Nocardiopsidaceae</taxon>
        <taxon>Nocardiopsis</taxon>
    </lineage>
</organism>
<evidence type="ECO:0000313" key="2">
    <source>
        <dbReference type="Proteomes" id="UP000654947"/>
    </source>
</evidence>